<protein>
    <submittedName>
        <fullName evidence="3">Uncharacterized protein</fullName>
    </submittedName>
</protein>
<feature type="transmembrane region" description="Helical" evidence="2">
    <location>
        <begin position="61"/>
        <end position="80"/>
    </location>
</feature>
<keyword evidence="4" id="KW-1185">Reference proteome</keyword>
<gene>
    <name evidence="3" type="ORF">PMAYCL1PPCAC_30884</name>
</gene>
<keyword evidence="2" id="KW-1133">Transmembrane helix</keyword>
<reference evidence="4" key="1">
    <citation type="submission" date="2022-10" db="EMBL/GenBank/DDBJ databases">
        <title>Genome assembly of Pristionchus species.</title>
        <authorList>
            <person name="Yoshida K."/>
            <person name="Sommer R.J."/>
        </authorList>
    </citation>
    <scope>NUCLEOTIDE SEQUENCE [LARGE SCALE GENOMIC DNA]</scope>
    <source>
        <strain evidence="4">RS5460</strain>
    </source>
</reference>
<evidence type="ECO:0000313" key="4">
    <source>
        <dbReference type="Proteomes" id="UP001328107"/>
    </source>
</evidence>
<feature type="non-terminal residue" evidence="3">
    <location>
        <position position="105"/>
    </location>
</feature>
<evidence type="ECO:0000256" key="1">
    <source>
        <dbReference type="SAM" id="MobiDB-lite"/>
    </source>
</evidence>
<organism evidence="3 4">
    <name type="scientific">Pristionchus mayeri</name>
    <dbReference type="NCBI Taxonomy" id="1317129"/>
    <lineage>
        <taxon>Eukaryota</taxon>
        <taxon>Metazoa</taxon>
        <taxon>Ecdysozoa</taxon>
        <taxon>Nematoda</taxon>
        <taxon>Chromadorea</taxon>
        <taxon>Rhabditida</taxon>
        <taxon>Rhabditina</taxon>
        <taxon>Diplogasteromorpha</taxon>
        <taxon>Diplogasteroidea</taxon>
        <taxon>Neodiplogasteridae</taxon>
        <taxon>Pristionchus</taxon>
    </lineage>
</organism>
<evidence type="ECO:0000256" key="2">
    <source>
        <dbReference type="SAM" id="Phobius"/>
    </source>
</evidence>
<evidence type="ECO:0000313" key="3">
    <source>
        <dbReference type="EMBL" id="GMR60689.1"/>
    </source>
</evidence>
<name>A0AAN5IDL2_9BILA</name>
<keyword evidence="2" id="KW-0812">Transmembrane</keyword>
<accession>A0AAN5IDL2</accession>
<keyword evidence="2" id="KW-0472">Membrane</keyword>
<feature type="region of interest" description="Disordered" evidence="1">
    <location>
        <begin position="84"/>
        <end position="105"/>
    </location>
</feature>
<dbReference type="Proteomes" id="UP001328107">
    <property type="component" value="Unassembled WGS sequence"/>
</dbReference>
<feature type="non-terminal residue" evidence="3">
    <location>
        <position position="1"/>
    </location>
</feature>
<sequence length="105" mass="11034">QLTTDLARDATLGVILGIPQNSSFLASAGGRSTTQRETGVHGIKVVAGLGAEIRTLSPGGILATALAQFGFLLLVIVDFFHRKSENSEKKERGESEEGEKGTDHG</sequence>
<dbReference type="AlphaFoldDB" id="A0AAN5IDL2"/>
<dbReference type="EMBL" id="BTRK01000006">
    <property type="protein sequence ID" value="GMR60689.1"/>
    <property type="molecule type" value="Genomic_DNA"/>
</dbReference>
<proteinExistence type="predicted"/>
<comment type="caution">
    <text evidence="3">The sequence shown here is derived from an EMBL/GenBank/DDBJ whole genome shotgun (WGS) entry which is preliminary data.</text>
</comment>